<keyword evidence="6" id="KW-1185">Reference proteome</keyword>
<keyword evidence="1 5" id="KW-0238">DNA-binding</keyword>
<feature type="modified residue" description="4-aspartylphosphate" evidence="2">
    <location>
        <position position="54"/>
    </location>
</feature>
<feature type="domain" description="HTH luxR-type" evidence="3">
    <location>
        <begin position="134"/>
        <end position="199"/>
    </location>
</feature>
<dbReference type="Gene3D" id="3.40.50.2300">
    <property type="match status" value="1"/>
</dbReference>
<dbReference type="PANTHER" id="PTHR43214:SF42">
    <property type="entry name" value="TRANSCRIPTIONAL REGULATORY PROTEIN DESR"/>
    <property type="match status" value="1"/>
</dbReference>
<protein>
    <submittedName>
        <fullName evidence="5">DNA-binding response regulator</fullName>
    </submittedName>
</protein>
<comment type="caution">
    <text evidence="5">The sequence shown here is derived from an EMBL/GenBank/DDBJ whole genome shotgun (WGS) entry which is preliminary data.</text>
</comment>
<dbReference type="PANTHER" id="PTHR43214">
    <property type="entry name" value="TWO-COMPONENT RESPONSE REGULATOR"/>
    <property type="match status" value="1"/>
</dbReference>
<dbReference type="SUPFAM" id="SSF52172">
    <property type="entry name" value="CheY-like"/>
    <property type="match status" value="1"/>
</dbReference>
<keyword evidence="2" id="KW-0597">Phosphoprotein</keyword>
<organism evidence="5 6">
    <name type="scientific">Microbacterium dextranolyticum</name>
    <dbReference type="NCBI Taxonomy" id="36806"/>
    <lineage>
        <taxon>Bacteria</taxon>
        <taxon>Bacillati</taxon>
        <taxon>Actinomycetota</taxon>
        <taxon>Actinomycetes</taxon>
        <taxon>Micrococcales</taxon>
        <taxon>Microbacteriaceae</taxon>
        <taxon>Microbacterium</taxon>
    </lineage>
</organism>
<dbReference type="SUPFAM" id="SSF46894">
    <property type="entry name" value="C-terminal effector domain of the bipartite response regulators"/>
    <property type="match status" value="1"/>
</dbReference>
<accession>A0A9W6M6F3</accession>
<dbReference type="SMART" id="SM00421">
    <property type="entry name" value="HTH_LUXR"/>
    <property type="match status" value="1"/>
</dbReference>
<dbReference type="Pfam" id="PF00196">
    <property type="entry name" value="GerE"/>
    <property type="match status" value="1"/>
</dbReference>
<proteinExistence type="predicted"/>
<sequence length="202" mass="21449">MIRVLLAEDSTILRDTLVAVLDLQDDIDVAAAVATGGQILPAARDTHPDVAVLDLDLPEITGIQAAAVLATDVPDCRVLILTAHAQPANLRAALDAHVAGFLPKDASASELIDAIRAIADGRRVVDPSVALAAIEARPNPLTDREIDVLRLHARGLDPRETAAELFLSYGTVRNYLAAATDKLGARNRTHAALIARENGWLE</sequence>
<dbReference type="Pfam" id="PF00072">
    <property type="entry name" value="Response_reg"/>
    <property type="match status" value="1"/>
</dbReference>
<dbReference type="PRINTS" id="PR00038">
    <property type="entry name" value="HTHLUXR"/>
</dbReference>
<evidence type="ECO:0000259" key="4">
    <source>
        <dbReference type="PROSITE" id="PS50110"/>
    </source>
</evidence>
<evidence type="ECO:0000256" key="2">
    <source>
        <dbReference type="PROSITE-ProRule" id="PRU00169"/>
    </source>
</evidence>
<dbReference type="EMBL" id="BSER01000010">
    <property type="protein sequence ID" value="GLJ96404.1"/>
    <property type="molecule type" value="Genomic_DNA"/>
</dbReference>
<reference evidence="5" key="1">
    <citation type="journal article" date="2014" name="Int. J. Syst. Evol. Microbiol.">
        <title>Complete genome sequence of Corynebacterium casei LMG S-19264T (=DSM 44701T), isolated from a smear-ripened cheese.</title>
        <authorList>
            <consortium name="US DOE Joint Genome Institute (JGI-PGF)"/>
            <person name="Walter F."/>
            <person name="Albersmeier A."/>
            <person name="Kalinowski J."/>
            <person name="Ruckert C."/>
        </authorList>
    </citation>
    <scope>NUCLEOTIDE SEQUENCE</scope>
    <source>
        <strain evidence="5">VKM Ac-1940</strain>
    </source>
</reference>
<reference evidence="5" key="2">
    <citation type="submission" date="2023-01" db="EMBL/GenBank/DDBJ databases">
        <authorList>
            <person name="Sun Q."/>
            <person name="Evtushenko L."/>
        </authorList>
    </citation>
    <scope>NUCLEOTIDE SEQUENCE</scope>
    <source>
        <strain evidence="5">VKM Ac-1940</strain>
    </source>
</reference>
<dbReference type="InterPro" id="IPR000792">
    <property type="entry name" value="Tscrpt_reg_LuxR_C"/>
</dbReference>
<dbReference type="GO" id="GO:0000160">
    <property type="term" value="P:phosphorelay signal transduction system"/>
    <property type="evidence" value="ECO:0007669"/>
    <property type="project" value="InterPro"/>
</dbReference>
<dbReference type="PROSITE" id="PS50110">
    <property type="entry name" value="RESPONSE_REGULATORY"/>
    <property type="match status" value="1"/>
</dbReference>
<dbReference type="AlphaFoldDB" id="A0A9W6M6F3"/>
<evidence type="ECO:0000313" key="5">
    <source>
        <dbReference type="EMBL" id="GLJ96404.1"/>
    </source>
</evidence>
<dbReference type="GO" id="GO:0003677">
    <property type="term" value="F:DNA binding"/>
    <property type="evidence" value="ECO:0007669"/>
    <property type="project" value="UniProtKB-KW"/>
</dbReference>
<dbReference type="InterPro" id="IPR016032">
    <property type="entry name" value="Sig_transdc_resp-reg_C-effctor"/>
</dbReference>
<dbReference type="CDD" id="cd06170">
    <property type="entry name" value="LuxR_C_like"/>
    <property type="match status" value="1"/>
</dbReference>
<feature type="domain" description="Response regulatory" evidence="4">
    <location>
        <begin position="3"/>
        <end position="119"/>
    </location>
</feature>
<dbReference type="SMART" id="SM00448">
    <property type="entry name" value="REC"/>
    <property type="match status" value="1"/>
</dbReference>
<evidence type="ECO:0000313" key="6">
    <source>
        <dbReference type="Proteomes" id="UP001142291"/>
    </source>
</evidence>
<dbReference type="GO" id="GO:0006355">
    <property type="term" value="P:regulation of DNA-templated transcription"/>
    <property type="evidence" value="ECO:0007669"/>
    <property type="project" value="InterPro"/>
</dbReference>
<name>A0A9W6M6F3_9MICO</name>
<dbReference type="InterPro" id="IPR039420">
    <property type="entry name" value="WalR-like"/>
</dbReference>
<gene>
    <name evidence="5" type="primary">desR_2</name>
    <name evidence="5" type="ORF">GCM10017591_24670</name>
</gene>
<evidence type="ECO:0000256" key="1">
    <source>
        <dbReference type="ARBA" id="ARBA00023125"/>
    </source>
</evidence>
<dbReference type="InterPro" id="IPR001789">
    <property type="entry name" value="Sig_transdc_resp-reg_receiver"/>
</dbReference>
<dbReference type="InterPro" id="IPR011006">
    <property type="entry name" value="CheY-like_superfamily"/>
</dbReference>
<evidence type="ECO:0000259" key="3">
    <source>
        <dbReference type="PROSITE" id="PS50043"/>
    </source>
</evidence>
<dbReference type="PROSITE" id="PS50043">
    <property type="entry name" value="HTH_LUXR_2"/>
    <property type="match status" value="1"/>
</dbReference>
<dbReference type="Proteomes" id="UP001142291">
    <property type="component" value="Unassembled WGS sequence"/>
</dbReference>
<dbReference type="RefSeq" id="WP_204963244.1">
    <property type="nucleotide sequence ID" value="NZ_BAAAUR010000017.1"/>
</dbReference>